<evidence type="ECO:0000313" key="6">
    <source>
        <dbReference type="EMBL" id="MDO1446656.1"/>
    </source>
</evidence>
<reference evidence="6" key="1">
    <citation type="submission" date="2023-07" db="EMBL/GenBank/DDBJ databases">
        <title>The genome sequence of Rhodocytophaga aerolata KACC 12507.</title>
        <authorList>
            <person name="Zhang X."/>
        </authorList>
    </citation>
    <scope>NUCLEOTIDE SEQUENCE</scope>
    <source>
        <strain evidence="6">KACC 12507</strain>
    </source>
</reference>
<keyword evidence="3 5" id="KW-1133">Transmembrane helix</keyword>
<evidence type="ECO:0000256" key="5">
    <source>
        <dbReference type="SAM" id="Phobius"/>
    </source>
</evidence>
<name>A0ABT8R3H3_9BACT</name>
<dbReference type="Proteomes" id="UP001168528">
    <property type="component" value="Unassembled WGS sequence"/>
</dbReference>
<accession>A0ABT8R3H3</accession>
<dbReference type="PANTHER" id="PTHR37306">
    <property type="entry name" value="COLICIN V PRODUCTION PROTEIN"/>
    <property type="match status" value="1"/>
</dbReference>
<organism evidence="6 7">
    <name type="scientific">Rhodocytophaga aerolata</name>
    <dbReference type="NCBI Taxonomy" id="455078"/>
    <lineage>
        <taxon>Bacteria</taxon>
        <taxon>Pseudomonadati</taxon>
        <taxon>Bacteroidota</taxon>
        <taxon>Cytophagia</taxon>
        <taxon>Cytophagales</taxon>
        <taxon>Rhodocytophagaceae</taxon>
        <taxon>Rhodocytophaga</taxon>
    </lineage>
</organism>
<feature type="transmembrane region" description="Helical" evidence="5">
    <location>
        <begin position="104"/>
        <end position="129"/>
    </location>
</feature>
<feature type="transmembrane region" description="Helical" evidence="5">
    <location>
        <begin position="24"/>
        <end position="42"/>
    </location>
</feature>
<protein>
    <submittedName>
        <fullName evidence="6">CvpA family protein</fullName>
    </submittedName>
</protein>
<gene>
    <name evidence="6" type="ORF">Q0590_10365</name>
</gene>
<dbReference type="RefSeq" id="WP_302037453.1">
    <property type="nucleotide sequence ID" value="NZ_JAUKPO010000004.1"/>
</dbReference>
<comment type="subcellular location">
    <subcellularLocation>
        <location evidence="1">Membrane</location>
        <topology evidence="1">Multi-pass membrane protein</topology>
    </subcellularLocation>
</comment>
<feature type="transmembrane region" description="Helical" evidence="5">
    <location>
        <begin position="62"/>
        <end position="83"/>
    </location>
</feature>
<keyword evidence="4 5" id="KW-0472">Membrane</keyword>
<sequence>MKTIDLLILFPLLIGAYTGYKRGLLLEIVAILAFVIAVVLGFKLLDYGLNFLEPYVSSSNRFLPYFAFAIIFFPIILLVNRLGSLLRKSLQYTLLGSFDSMAGAIMGIFTWAFGISVFLWLIAAVGVLIPANATTDTFLYPIIEPIAPNIISKASALFPKGEDIIESVQQAFDKLNTESL</sequence>
<proteinExistence type="predicted"/>
<comment type="caution">
    <text evidence="6">The sequence shown here is derived from an EMBL/GenBank/DDBJ whole genome shotgun (WGS) entry which is preliminary data.</text>
</comment>
<evidence type="ECO:0000256" key="4">
    <source>
        <dbReference type="ARBA" id="ARBA00023136"/>
    </source>
</evidence>
<dbReference type="Pfam" id="PF02674">
    <property type="entry name" value="Colicin_V"/>
    <property type="match status" value="1"/>
</dbReference>
<keyword evidence="2 5" id="KW-0812">Transmembrane</keyword>
<evidence type="ECO:0000256" key="2">
    <source>
        <dbReference type="ARBA" id="ARBA00022692"/>
    </source>
</evidence>
<evidence type="ECO:0000256" key="1">
    <source>
        <dbReference type="ARBA" id="ARBA00004141"/>
    </source>
</evidence>
<evidence type="ECO:0000256" key="3">
    <source>
        <dbReference type="ARBA" id="ARBA00022989"/>
    </source>
</evidence>
<dbReference type="PANTHER" id="PTHR37306:SF1">
    <property type="entry name" value="COLICIN V PRODUCTION PROTEIN"/>
    <property type="match status" value="1"/>
</dbReference>
<dbReference type="InterPro" id="IPR003825">
    <property type="entry name" value="Colicin-V_CvpA"/>
</dbReference>
<dbReference type="EMBL" id="JAUKPO010000004">
    <property type="protein sequence ID" value="MDO1446656.1"/>
    <property type="molecule type" value="Genomic_DNA"/>
</dbReference>
<evidence type="ECO:0000313" key="7">
    <source>
        <dbReference type="Proteomes" id="UP001168528"/>
    </source>
</evidence>
<keyword evidence="7" id="KW-1185">Reference proteome</keyword>